<dbReference type="InterPro" id="IPR036663">
    <property type="entry name" value="Fumarylacetoacetase_C_sf"/>
</dbReference>
<dbReference type="Pfam" id="PF01557">
    <property type="entry name" value="FAA_hydrolase"/>
    <property type="match status" value="1"/>
</dbReference>
<dbReference type="Gene3D" id="3.90.850.10">
    <property type="entry name" value="Fumarylacetoacetase-like, C-terminal domain"/>
    <property type="match status" value="1"/>
</dbReference>
<dbReference type="PANTHER" id="PTHR43211">
    <property type="entry name" value="FUMARYLACETOACETATE HYDROLASE"/>
    <property type="match status" value="1"/>
</dbReference>
<dbReference type="PANTHER" id="PTHR43211:SF1">
    <property type="entry name" value="BLL6422 PROTEIN"/>
    <property type="match status" value="1"/>
</dbReference>
<evidence type="ECO:0000313" key="3">
    <source>
        <dbReference type="Proteomes" id="UP001646157"/>
    </source>
</evidence>
<dbReference type="RefSeq" id="WP_205175013.1">
    <property type="nucleotide sequence ID" value="NZ_JAFBDZ010000006.1"/>
</dbReference>
<sequence>MKLITFENKEGKERIGLLMNEGVLDLFESSNGMIPNNMVSFIENHEKYLPMINPFSNSQLYSKEEIKVKSPLPRPVSVRDFYAFEEHVKTSRAKRGLDVVPEWYEIPVFYFTNHLAIKGPEEVIERPIGCKWLDYELEIACVIGKEGKNISREEAEDYIFGYCIMNDWSARDFQRQEMKVGLGPAKGKDFATSFGPYLVTKDELEAYRVGDRYQLEMTAKVNGRLLSQGNYEQIYYSFAEMIERASAGVTLYPGEVIGSGTVGTGCILELGTDVHRWLEPGDEIELEITGLGALKNTVTEGGV</sequence>
<keyword evidence="3" id="KW-1185">Reference proteome</keyword>
<proteinExistence type="predicted"/>
<evidence type="ECO:0000259" key="1">
    <source>
        <dbReference type="Pfam" id="PF01557"/>
    </source>
</evidence>
<dbReference type="GO" id="GO:0004334">
    <property type="term" value="F:fumarylacetoacetase activity"/>
    <property type="evidence" value="ECO:0007669"/>
    <property type="project" value="UniProtKB-EC"/>
</dbReference>
<gene>
    <name evidence="2" type="ORF">JOC86_004407</name>
</gene>
<feature type="domain" description="Fumarylacetoacetase-like C-terminal" evidence="1">
    <location>
        <begin position="78"/>
        <end position="298"/>
    </location>
</feature>
<dbReference type="Proteomes" id="UP001646157">
    <property type="component" value="Unassembled WGS sequence"/>
</dbReference>
<dbReference type="InterPro" id="IPR011234">
    <property type="entry name" value="Fumarylacetoacetase-like_C"/>
</dbReference>
<evidence type="ECO:0000313" key="2">
    <source>
        <dbReference type="EMBL" id="MBM7587832.1"/>
    </source>
</evidence>
<name>A0ABS2NIZ9_9BACI</name>
<organism evidence="2 3">
    <name type="scientific">Rossellomorea pakistanensis</name>
    <dbReference type="NCBI Taxonomy" id="992288"/>
    <lineage>
        <taxon>Bacteria</taxon>
        <taxon>Bacillati</taxon>
        <taxon>Bacillota</taxon>
        <taxon>Bacilli</taxon>
        <taxon>Bacillales</taxon>
        <taxon>Bacillaceae</taxon>
        <taxon>Rossellomorea</taxon>
    </lineage>
</organism>
<reference evidence="2 3" key="1">
    <citation type="submission" date="2021-01" db="EMBL/GenBank/DDBJ databases">
        <title>Genomic Encyclopedia of Type Strains, Phase IV (KMG-IV): sequencing the most valuable type-strain genomes for metagenomic binning, comparative biology and taxonomic classification.</title>
        <authorList>
            <person name="Goeker M."/>
        </authorList>
    </citation>
    <scope>NUCLEOTIDE SEQUENCE [LARGE SCALE GENOMIC DNA]</scope>
    <source>
        <strain evidence="2 3">DSM 24834</strain>
    </source>
</reference>
<dbReference type="SUPFAM" id="SSF56529">
    <property type="entry name" value="FAH"/>
    <property type="match status" value="1"/>
</dbReference>
<accession>A0ABS2NIZ9</accession>
<protein>
    <submittedName>
        <fullName evidence="2">Fumarylacetoacetate (FAA) hydrolase</fullName>
        <ecNumber evidence="2">3.7.1.2</ecNumber>
    </submittedName>
</protein>
<comment type="caution">
    <text evidence="2">The sequence shown here is derived from an EMBL/GenBank/DDBJ whole genome shotgun (WGS) entry which is preliminary data.</text>
</comment>
<dbReference type="EC" id="3.7.1.2" evidence="2"/>
<dbReference type="EMBL" id="JAFBDZ010000006">
    <property type="protein sequence ID" value="MBM7587832.1"/>
    <property type="molecule type" value="Genomic_DNA"/>
</dbReference>
<keyword evidence="2" id="KW-0378">Hydrolase</keyword>